<name>A0A8X6N4D6_NEPPI</name>
<keyword evidence="3" id="KW-1185">Reference proteome</keyword>
<organism evidence="2 3">
    <name type="scientific">Nephila pilipes</name>
    <name type="common">Giant wood spider</name>
    <name type="synonym">Nephila maculata</name>
    <dbReference type="NCBI Taxonomy" id="299642"/>
    <lineage>
        <taxon>Eukaryota</taxon>
        <taxon>Metazoa</taxon>
        <taxon>Ecdysozoa</taxon>
        <taxon>Arthropoda</taxon>
        <taxon>Chelicerata</taxon>
        <taxon>Arachnida</taxon>
        <taxon>Araneae</taxon>
        <taxon>Araneomorphae</taxon>
        <taxon>Entelegynae</taxon>
        <taxon>Araneoidea</taxon>
        <taxon>Nephilidae</taxon>
        <taxon>Nephila</taxon>
    </lineage>
</organism>
<protein>
    <submittedName>
        <fullName evidence="2">Uncharacterized protein</fullName>
    </submittedName>
</protein>
<accession>A0A8X6N4D6</accession>
<dbReference type="EMBL" id="BMAW01005305">
    <property type="protein sequence ID" value="GFS93485.1"/>
    <property type="molecule type" value="Genomic_DNA"/>
</dbReference>
<dbReference type="Proteomes" id="UP000887013">
    <property type="component" value="Unassembled WGS sequence"/>
</dbReference>
<evidence type="ECO:0000256" key="1">
    <source>
        <dbReference type="SAM" id="SignalP"/>
    </source>
</evidence>
<reference evidence="2" key="1">
    <citation type="submission" date="2020-08" db="EMBL/GenBank/DDBJ databases">
        <title>Multicomponent nature underlies the extraordinary mechanical properties of spider dragline silk.</title>
        <authorList>
            <person name="Kono N."/>
            <person name="Nakamura H."/>
            <person name="Mori M."/>
            <person name="Yoshida Y."/>
            <person name="Ohtoshi R."/>
            <person name="Malay A.D."/>
            <person name="Moran D.A.P."/>
            <person name="Tomita M."/>
            <person name="Numata K."/>
            <person name="Arakawa K."/>
        </authorList>
    </citation>
    <scope>NUCLEOTIDE SEQUENCE</scope>
</reference>
<dbReference type="AlphaFoldDB" id="A0A8X6N4D6"/>
<proteinExistence type="predicted"/>
<evidence type="ECO:0000313" key="2">
    <source>
        <dbReference type="EMBL" id="GFS93485.1"/>
    </source>
</evidence>
<keyword evidence="1" id="KW-0732">Signal</keyword>
<feature type="chain" id="PRO_5036457640" evidence="1">
    <location>
        <begin position="21"/>
        <end position="104"/>
    </location>
</feature>
<feature type="signal peptide" evidence="1">
    <location>
        <begin position="1"/>
        <end position="20"/>
    </location>
</feature>
<evidence type="ECO:0000313" key="3">
    <source>
        <dbReference type="Proteomes" id="UP000887013"/>
    </source>
</evidence>
<sequence>MNFWISLLTILSSVDKDTAGRQHKDGIFTGNSSFQKFLFEFLRWIKFPVMKNILSNKLVLLYNYKEDSEHIFFMVHAEKGSGFRVTIPFLGVAADSSVREQASD</sequence>
<comment type="caution">
    <text evidence="2">The sequence shown here is derived from an EMBL/GenBank/DDBJ whole genome shotgun (WGS) entry which is preliminary data.</text>
</comment>
<gene>
    <name evidence="2" type="ORF">NPIL_30391</name>
</gene>